<evidence type="ECO:0000259" key="8">
    <source>
        <dbReference type="Pfam" id="PF26577"/>
    </source>
</evidence>
<evidence type="ECO:0000256" key="3">
    <source>
        <dbReference type="ARBA" id="ARBA00022694"/>
    </source>
</evidence>
<keyword evidence="9" id="KW-0255">Endonuclease</keyword>
<evidence type="ECO:0000313" key="10">
    <source>
        <dbReference type="Proteomes" id="UP001521116"/>
    </source>
</evidence>
<reference evidence="9 10" key="1">
    <citation type="submission" date="2024-02" db="EMBL/GenBank/DDBJ databases">
        <title>De novo assembly and annotation of 12 fungi associated with fruit tree decline syndrome in Ontario, Canada.</title>
        <authorList>
            <person name="Sulman M."/>
            <person name="Ellouze W."/>
            <person name="Ilyukhin E."/>
        </authorList>
    </citation>
    <scope>NUCLEOTIDE SEQUENCE [LARGE SCALE GENOMIC DNA]</scope>
    <source>
        <strain evidence="9 10">M1-105</strain>
    </source>
</reference>
<feature type="compositionally biased region" description="Basic and acidic residues" evidence="6">
    <location>
        <begin position="364"/>
        <end position="391"/>
    </location>
</feature>
<keyword evidence="9" id="KW-0378">Hydrolase</keyword>
<evidence type="ECO:0000256" key="1">
    <source>
        <dbReference type="ARBA" id="ARBA00008078"/>
    </source>
</evidence>
<evidence type="ECO:0000256" key="6">
    <source>
        <dbReference type="SAM" id="MobiDB-lite"/>
    </source>
</evidence>
<organism evidence="9 10">
    <name type="scientific">Neofusicoccum ribis</name>
    <dbReference type="NCBI Taxonomy" id="45134"/>
    <lineage>
        <taxon>Eukaryota</taxon>
        <taxon>Fungi</taxon>
        <taxon>Dikarya</taxon>
        <taxon>Ascomycota</taxon>
        <taxon>Pezizomycotina</taxon>
        <taxon>Dothideomycetes</taxon>
        <taxon>Dothideomycetes incertae sedis</taxon>
        <taxon>Botryosphaeriales</taxon>
        <taxon>Botryosphaeriaceae</taxon>
        <taxon>Neofusicoccum</taxon>
    </lineage>
</organism>
<dbReference type="EC" id="4.6.1.16" evidence="2"/>
<keyword evidence="9" id="KW-0540">Nuclease</keyword>
<feature type="region of interest" description="Disordered" evidence="6">
    <location>
        <begin position="356"/>
        <end position="427"/>
    </location>
</feature>
<proteinExistence type="inferred from homology"/>
<feature type="compositionally biased region" description="Basic and acidic residues" evidence="6">
    <location>
        <begin position="232"/>
        <end position="246"/>
    </location>
</feature>
<evidence type="ECO:0000256" key="2">
    <source>
        <dbReference type="ARBA" id="ARBA00012573"/>
    </source>
</evidence>
<name>A0ABR3SC75_9PEZI</name>
<dbReference type="EMBL" id="JAJVDC020000261">
    <property type="protein sequence ID" value="KAL1616609.1"/>
    <property type="molecule type" value="Genomic_DNA"/>
</dbReference>
<feature type="compositionally biased region" description="Polar residues" evidence="6">
    <location>
        <begin position="211"/>
        <end position="231"/>
    </location>
</feature>
<dbReference type="Pfam" id="PF26577">
    <property type="entry name" value="TSEN34_N"/>
    <property type="match status" value="1"/>
</dbReference>
<feature type="domain" description="tRNA intron endonuclease catalytic" evidence="7">
    <location>
        <begin position="461"/>
        <end position="532"/>
    </location>
</feature>
<evidence type="ECO:0000256" key="4">
    <source>
        <dbReference type="ARBA" id="ARBA00023239"/>
    </source>
</evidence>
<feature type="compositionally biased region" description="Basic and acidic residues" evidence="6">
    <location>
        <begin position="49"/>
        <end position="59"/>
    </location>
</feature>
<dbReference type="InterPro" id="IPR011856">
    <property type="entry name" value="tRNA_endonuc-like_dom_sf"/>
</dbReference>
<dbReference type="InterPro" id="IPR006677">
    <property type="entry name" value="tRNA_intron_Endonuc_cat-like"/>
</dbReference>
<evidence type="ECO:0000313" key="9">
    <source>
        <dbReference type="EMBL" id="KAL1616609.1"/>
    </source>
</evidence>
<dbReference type="PANTHER" id="PTHR13070:SF0">
    <property type="entry name" value="TRNA-SPLICING ENDONUCLEASE SUBUNIT SEN34"/>
    <property type="match status" value="1"/>
</dbReference>
<dbReference type="Proteomes" id="UP001521116">
    <property type="component" value="Unassembled WGS sequence"/>
</dbReference>
<feature type="region of interest" description="Disordered" evidence="6">
    <location>
        <begin position="1"/>
        <end position="261"/>
    </location>
</feature>
<evidence type="ECO:0000256" key="5">
    <source>
        <dbReference type="ARBA" id="ARBA00034031"/>
    </source>
</evidence>
<comment type="catalytic activity">
    <reaction evidence="5">
        <text>pretRNA = a 3'-half-tRNA molecule with a 5'-OH end + a 5'-half-tRNA molecule with a 2',3'-cyclic phosphate end + an intron with a 2',3'-cyclic phosphate and a 5'-hydroxyl terminus.</text>
        <dbReference type="EC" id="4.6.1.16"/>
    </reaction>
</comment>
<dbReference type="InterPro" id="IPR059049">
    <property type="entry name" value="TSEN34_N"/>
</dbReference>
<keyword evidence="10" id="KW-1185">Reference proteome</keyword>
<dbReference type="SUPFAM" id="SSF53032">
    <property type="entry name" value="tRNA-intron endonuclease catalytic domain-like"/>
    <property type="match status" value="1"/>
</dbReference>
<dbReference type="Pfam" id="PF01974">
    <property type="entry name" value="tRNA_int_endo"/>
    <property type="match status" value="1"/>
</dbReference>
<protein>
    <recommendedName>
        <fullName evidence="2">tRNA-intron lyase</fullName>
        <ecNumber evidence="2">4.6.1.16</ecNumber>
    </recommendedName>
</protein>
<accession>A0ABR3SC75</accession>
<dbReference type="Gene3D" id="3.40.1350.10">
    <property type="match status" value="1"/>
</dbReference>
<feature type="compositionally biased region" description="Low complexity" evidence="6">
    <location>
        <begin position="392"/>
        <end position="401"/>
    </location>
</feature>
<sequence>MSGLGLDHVFPFPRDDSPPSSETQEGPERSQTPQVVVHSTGDAPAQRSSPERAQPEERSPSPLSHVFPWQRSPTPPPFVQMQVFEPFEIGDLTPTPSEWSDGQYSSAQQSPARTRKEAGLIPERAPTPRSAPEMAPQLRALAEPEPAPAPEAVPAVSPDEEVITTPVAEEKFISLANAADDSQPNVAEEVATDEPASQVSNVEDAQAQIDIPTSISDPTPTAVSQEPSSTSRPEDPQTQDEEKSDPVAEPSEAPSPSPVPISRIANRYMLYDTDAISYLRREYNICGVLIGTLPSHPQQNVFLGTPLELMPEEARRLVEIGAAYIVDDVAAHKTGFMGLGEAERKAFLRAMEKQGVEAQRANQKKSDEIKKEAMKKNAEKIEQARRAKQEKQQQATATTQDQDGESSLFAPPRPSSPTPSQAPSSVAPEDRFYITPSISHPPLPTPPASPPAAVGLPRVPRSYPLFAYLHSKGFFMSPGLRFGCQYCVYPGDPLRFHSHFLAVGMGWDDEFDLMQLVGGGRLGTGVKKGFLVGGKEKRAGVVDDGEGDSAERVRAFSIEWSGM</sequence>
<comment type="caution">
    <text evidence="9">The sequence shown here is derived from an EMBL/GenBank/DDBJ whole genome shotgun (WGS) entry which is preliminary data.</text>
</comment>
<comment type="similarity">
    <text evidence="1">Belongs to the tRNA-intron endonuclease family.</text>
</comment>
<keyword evidence="4" id="KW-0456">Lyase</keyword>
<evidence type="ECO:0000259" key="7">
    <source>
        <dbReference type="Pfam" id="PF01974"/>
    </source>
</evidence>
<gene>
    <name evidence="9" type="primary">SEN34</name>
    <name evidence="9" type="ORF">SLS56_011357</name>
</gene>
<feature type="compositionally biased region" description="Polar residues" evidence="6">
    <location>
        <begin position="94"/>
        <end position="112"/>
    </location>
</feature>
<keyword evidence="3" id="KW-0819">tRNA processing</keyword>
<dbReference type="InterPro" id="IPR036167">
    <property type="entry name" value="tRNA_intron_Endo_cat-like_sf"/>
</dbReference>
<dbReference type="GO" id="GO:0004519">
    <property type="term" value="F:endonuclease activity"/>
    <property type="evidence" value="ECO:0007669"/>
    <property type="project" value="UniProtKB-KW"/>
</dbReference>
<dbReference type="PANTHER" id="PTHR13070">
    <property type="entry name" value="TRNA-SPLICING ENDONUCLEASE SUBUNIT SEN34-RELATED"/>
    <property type="match status" value="1"/>
</dbReference>
<feature type="domain" description="TSEN34 N-terminal" evidence="8">
    <location>
        <begin position="259"/>
        <end position="328"/>
    </location>
</feature>
<dbReference type="CDD" id="cd22363">
    <property type="entry name" value="tRNA-intron_lyase_C"/>
    <property type="match status" value="1"/>
</dbReference>
<feature type="compositionally biased region" description="Low complexity" evidence="6">
    <location>
        <begin position="418"/>
        <end position="427"/>
    </location>
</feature>